<gene>
    <name evidence="4" type="ORF">BFS30_25150</name>
</gene>
<dbReference type="InterPro" id="IPR050411">
    <property type="entry name" value="AlphaKG_dependent_hydroxylases"/>
</dbReference>
<keyword evidence="5" id="KW-1185">Reference proteome</keyword>
<evidence type="ECO:0000313" key="5">
    <source>
        <dbReference type="Proteomes" id="UP000094313"/>
    </source>
</evidence>
<dbReference type="Gene3D" id="3.60.130.10">
    <property type="entry name" value="Clavaminate synthase-like"/>
    <property type="match status" value="1"/>
</dbReference>
<dbReference type="KEGG" id="psty:BFS30_25150"/>
<dbReference type="PANTHER" id="PTHR10696">
    <property type="entry name" value="GAMMA-BUTYROBETAINE HYDROXYLASE-RELATED"/>
    <property type="match status" value="1"/>
</dbReference>
<evidence type="ECO:0000256" key="2">
    <source>
        <dbReference type="ARBA" id="ARBA00023002"/>
    </source>
</evidence>
<dbReference type="InterPro" id="IPR003819">
    <property type="entry name" value="TauD/TfdA-like"/>
</dbReference>
<dbReference type="RefSeq" id="WP_069381819.1">
    <property type="nucleotide sequence ID" value="NZ_CP017141.1"/>
</dbReference>
<dbReference type="EMBL" id="CP017141">
    <property type="protein sequence ID" value="AOM80157.1"/>
    <property type="molecule type" value="Genomic_DNA"/>
</dbReference>
<dbReference type="GO" id="GO:0016706">
    <property type="term" value="F:2-oxoglutarate-dependent dioxygenase activity"/>
    <property type="evidence" value="ECO:0007669"/>
    <property type="project" value="UniProtKB-ARBA"/>
</dbReference>
<dbReference type="PANTHER" id="PTHR10696:SF21">
    <property type="entry name" value="TAUD_TFDA-LIKE DOMAIN-CONTAINING PROTEIN"/>
    <property type="match status" value="1"/>
</dbReference>
<dbReference type="OrthoDB" id="9769888at2"/>
<dbReference type="Proteomes" id="UP000094313">
    <property type="component" value="Chromosome"/>
</dbReference>
<accession>A0A1D7QNC6</accession>
<keyword evidence="2" id="KW-0560">Oxidoreductase</keyword>
<dbReference type="AlphaFoldDB" id="A0A1D7QNC6"/>
<dbReference type="SUPFAM" id="SSF51197">
    <property type="entry name" value="Clavaminate synthase-like"/>
    <property type="match status" value="1"/>
</dbReference>
<dbReference type="Pfam" id="PF02668">
    <property type="entry name" value="TauD"/>
    <property type="match status" value="1"/>
</dbReference>
<proteinExistence type="predicted"/>
<evidence type="ECO:0000259" key="3">
    <source>
        <dbReference type="Pfam" id="PF02668"/>
    </source>
</evidence>
<reference evidence="4 5" key="1">
    <citation type="submission" date="2016-08" db="EMBL/GenBank/DDBJ databases">
        <authorList>
            <person name="Seilhamer J.J."/>
        </authorList>
    </citation>
    <scope>NUCLEOTIDE SEQUENCE [LARGE SCALE GENOMIC DNA]</scope>
    <source>
        <strain evidence="4 5">DX4</strain>
    </source>
</reference>
<feature type="domain" description="TauD/TfdA-like" evidence="3">
    <location>
        <begin position="19"/>
        <end position="313"/>
    </location>
</feature>
<organism evidence="4 5">
    <name type="scientific">Pedobacter steynii</name>
    <dbReference type="NCBI Taxonomy" id="430522"/>
    <lineage>
        <taxon>Bacteria</taxon>
        <taxon>Pseudomonadati</taxon>
        <taxon>Bacteroidota</taxon>
        <taxon>Sphingobacteriia</taxon>
        <taxon>Sphingobacteriales</taxon>
        <taxon>Sphingobacteriaceae</taxon>
        <taxon>Pedobacter</taxon>
    </lineage>
</organism>
<protein>
    <recommendedName>
        <fullName evidence="3">TauD/TfdA-like domain-containing protein</fullName>
    </recommendedName>
</protein>
<name>A0A1D7QNC6_9SPHI</name>
<sequence length="316" mass="36112">MKNDLISKTELPVEVKLGDLTIPDFIDHFKRNKEKYDQQLDHVGALKFTGVSIACQDDFQQVVNEISTKFMNYIDGNSPRTKLSGNVYTSTEYDPAQIITMHNELSYSAKWPGKLFFSCIVPAASGGETLLASSSEIYDQMNKSIVEEIEKRGITYIRNLHSGEGLGPSWQDTFESDQKSRVEEYLRSYQINYEWGHNDSLKLKQFSKGILHHEPTGKKIWFNQIDQFHPIQLGDEMYETLEILYESKENFPMYVSFADGTEIPDDLVLEVLHTIKGCTIAPPWHKNELLIVNNELVSHGRNSFTGSRKVLVAMSE</sequence>
<evidence type="ECO:0000313" key="4">
    <source>
        <dbReference type="EMBL" id="AOM80157.1"/>
    </source>
</evidence>
<evidence type="ECO:0000256" key="1">
    <source>
        <dbReference type="ARBA" id="ARBA00001954"/>
    </source>
</evidence>
<dbReference type="InterPro" id="IPR042098">
    <property type="entry name" value="TauD-like_sf"/>
</dbReference>
<comment type="cofactor">
    <cofactor evidence="1">
        <name>Fe(2+)</name>
        <dbReference type="ChEBI" id="CHEBI:29033"/>
    </cofactor>
</comment>